<feature type="domain" description="Carbohydrate kinase PfkB" evidence="4">
    <location>
        <begin position="62"/>
        <end position="379"/>
    </location>
</feature>
<dbReference type="PANTHER" id="PTHR43320">
    <property type="entry name" value="SUGAR KINASE"/>
    <property type="match status" value="1"/>
</dbReference>
<reference evidence="5" key="1">
    <citation type="submission" date="2021-01" db="EMBL/GenBank/DDBJ databases">
        <authorList>
            <person name="Corre E."/>
            <person name="Pelletier E."/>
            <person name="Niang G."/>
            <person name="Scheremetjew M."/>
            <person name="Finn R."/>
            <person name="Kale V."/>
            <person name="Holt S."/>
            <person name="Cochrane G."/>
            <person name="Meng A."/>
            <person name="Brown T."/>
            <person name="Cohen L."/>
        </authorList>
    </citation>
    <scope>NUCLEOTIDE SEQUENCE</scope>
    <source>
        <strain evidence="5">SAG 63-3</strain>
    </source>
</reference>
<evidence type="ECO:0000259" key="4">
    <source>
        <dbReference type="Pfam" id="PF00294"/>
    </source>
</evidence>
<dbReference type="InterPro" id="IPR029056">
    <property type="entry name" value="Ribokinase-like"/>
</dbReference>
<evidence type="ECO:0000256" key="2">
    <source>
        <dbReference type="ARBA" id="ARBA00022679"/>
    </source>
</evidence>
<dbReference type="PANTHER" id="PTHR43320:SF1">
    <property type="entry name" value="OS01G0105900 PROTEIN"/>
    <property type="match status" value="1"/>
</dbReference>
<dbReference type="Pfam" id="PF00294">
    <property type="entry name" value="PfkB"/>
    <property type="match status" value="1"/>
</dbReference>
<gene>
    <name evidence="5" type="ORF">PPAR00522_LOCUS18015</name>
</gene>
<dbReference type="GO" id="GO:0016301">
    <property type="term" value="F:kinase activity"/>
    <property type="evidence" value="ECO:0007669"/>
    <property type="project" value="UniProtKB-KW"/>
</dbReference>
<keyword evidence="2" id="KW-0808">Transferase</keyword>
<organism evidence="5">
    <name type="scientific">Polytomella parva</name>
    <dbReference type="NCBI Taxonomy" id="51329"/>
    <lineage>
        <taxon>Eukaryota</taxon>
        <taxon>Viridiplantae</taxon>
        <taxon>Chlorophyta</taxon>
        <taxon>core chlorophytes</taxon>
        <taxon>Chlorophyceae</taxon>
        <taxon>CS clade</taxon>
        <taxon>Chlamydomonadales</taxon>
        <taxon>Chlamydomonadaceae</taxon>
        <taxon>Polytomella</taxon>
    </lineage>
</organism>
<dbReference type="SUPFAM" id="SSF53613">
    <property type="entry name" value="Ribokinase-like"/>
    <property type="match status" value="1"/>
</dbReference>
<dbReference type="InterPro" id="IPR052700">
    <property type="entry name" value="Carb_kinase_PfkB-like"/>
</dbReference>
<dbReference type="CDD" id="cd01168">
    <property type="entry name" value="adenosine_kinase"/>
    <property type="match status" value="1"/>
</dbReference>
<proteinExistence type="inferred from homology"/>
<sequence length="398" mass="42376">MTISAEKLPISVDNERQFVIGFGDPVMDIIAHVSNDFLRDIADNDIGGCIPVNSSEMSHLLEKTSGVSSLHSKPGGSAANVTRVLANIAPGQFHCRFVGMVGPDSTGKEYRYDLSQQHVEPLLLVKPDASLADSESARALCWVTPDGQRTMRTCLGASLGLRSSSQLPEDWLSASNGSMNQLSPAQLLHLEGYALYRPQLVQEVIPEAKAKGCLVSIDLASFELVKSVVSKHSDGDEGEQKQALPEALLNSLIKSKNLDLIFANEEEACELSTALGVAREDDTVATKVAAAQRFVTLNGGCKAFVISLGARGCVASDYKGQLFYGAADKVKVVDTIGAGDAFTAGFLAGFLMDLPLDRCCAAGCIAGGEAVQIEGAELPREAYERVEARINALKKQNT</sequence>
<protein>
    <recommendedName>
        <fullName evidence="4">Carbohydrate kinase PfkB domain-containing protein</fullName>
    </recommendedName>
</protein>
<accession>A0A7S0VBZ2</accession>
<evidence type="ECO:0000313" key="5">
    <source>
        <dbReference type="EMBL" id="CAD8785798.1"/>
    </source>
</evidence>
<dbReference type="InterPro" id="IPR011611">
    <property type="entry name" value="PfkB_dom"/>
</dbReference>
<dbReference type="PROSITE" id="PS00584">
    <property type="entry name" value="PFKB_KINASES_2"/>
    <property type="match status" value="1"/>
</dbReference>
<dbReference type="AlphaFoldDB" id="A0A7S0VBZ2"/>
<keyword evidence="3" id="KW-0418">Kinase</keyword>
<name>A0A7S0VBZ2_9CHLO</name>
<dbReference type="InterPro" id="IPR002173">
    <property type="entry name" value="Carboh/pur_kinase_PfkB_CS"/>
</dbReference>
<dbReference type="Gene3D" id="3.40.1190.20">
    <property type="match status" value="1"/>
</dbReference>
<comment type="similarity">
    <text evidence="1">Belongs to the carbohydrate kinase PfkB family.</text>
</comment>
<evidence type="ECO:0000256" key="3">
    <source>
        <dbReference type="ARBA" id="ARBA00022777"/>
    </source>
</evidence>
<evidence type="ECO:0000256" key="1">
    <source>
        <dbReference type="ARBA" id="ARBA00010688"/>
    </source>
</evidence>
<dbReference type="EMBL" id="HBFM01027834">
    <property type="protein sequence ID" value="CAD8785798.1"/>
    <property type="molecule type" value="Transcribed_RNA"/>
</dbReference>